<protein>
    <submittedName>
        <fullName evidence="1">Uncharacterized protein</fullName>
    </submittedName>
</protein>
<evidence type="ECO:0000313" key="1">
    <source>
        <dbReference type="EMBL" id="KGN47366.1"/>
    </source>
</evidence>
<proteinExistence type="predicted"/>
<accession>A0A0A0KHW4</accession>
<reference evidence="1 2" key="3">
    <citation type="journal article" date="2010" name="BMC Genomics">
        <title>Transcriptome sequencing and comparative analysis of cucumber flowers with different sex types.</title>
        <authorList>
            <person name="Guo S."/>
            <person name="Zheng Y."/>
            <person name="Joung J.G."/>
            <person name="Liu S."/>
            <person name="Zhang Z."/>
            <person name="Crasta O.R."/>
            <person name="Sobral B.W."/>
            <person name="Xu Y."/>
            <person name="Huang S."/>
            <person name="Fei Z."/>
        </authorList>
    </citation>
    <scope>NUCLEOTIDE SEQUENCE [LARGE SCALE GENOMIC DNA]</scope>
    <source>
        <strain evidence="2">cv. 9930</strain>
    </source>
</reference>
<keyword evidence="2" id="KW-1185">Reference proteome</keyword>
<name>A0A0A0KHW4_CUCSA</name>
<reference evidence="1 2" key="4">
    <citation type="journal article" date="2011" name="BMC Genomics">
        <title>RNA-Seq improves annotation of protein-coding genes in the cucumber genome.</title>
        <authorList>
            <person name="Li Z."/>
            <person name="Zhang Z."/>
            <person name="Yan P."/>
            <person name="Huang S."/>
            <person name="Fei Z."/>
            <person name="Lin K."/>
        </authorList>
    </citation>
    <scope>NUCLEOTIDE SEQUENCE [LARGE SCALE GENOMIC DNA]</scope>
    <source>
        <strain evidence="2">cv. 9930</strain>
    </source>
</reference>
<dbReference type="Gramene" id="KGN47366">
    <property type="protein sequence ID" value="KGN47366"/>
    <property type="gene ID" value="Csa_6G304300"/>
</dbReference>
<dbReference type="AlphaFoldDB" id="A0A0A0KHW4"/>
<organism evidence="1 2">
    <name type="scientific">Cucumis sativus</name>
    <name type="common">Cucumber</name>
    <dbReference type="NCBI Taxonomy" id="3659"/>
    <lineage>
        <taxon>Eukaryota</taxon>
        <taxon>Viridiplantae</taxon>
        <taxon>Streptophyta</taxon>
        <taxon>Embryophyta</taxon>
        <taxon>Tracheophyta</taxon>
        <taxon>Spermatophyta</taxon>
        <taxon>Magnoliopsida</taxon>
        <taxon>eudicotyledons</taxon>
        <taxon>Gunneridae</taxon>
        <taxon>Pentapetalae</taxon>
        <taxon>rosids</taxon>
        <taxon>fabids</taxon>
        <taxon>Cucurbitales</taxon>
        <taxon>Cucurbitaceae</taxon>
        <taxon>Benincaseae</taxon>
        <taxon>Cucumis</taxon>
    </lineage>
</organism>
<gene>
    <name evidence="1" type="ORF">Csa_6G304300</name>
</gene>
<dbReference type="EMBL" id="CM002927">
    <property type="protein sequence ID" value="KGN47366.1"/>
    <property type="molecule type" value="Genomic_DNA"/>
</dbReference>
<evidence type="ECO:0000313" key="2">
    <source>
        <dbReference type="Proteomes" id="UP000029981"/>
    </source>
</evidence>
<sequence length="79" mass="8478">MEASGRRGGRPATEGFGWVDVIDDNGSKRSELRTAGNKGVSVCGGVSNEDVVDDNGSKWTERWTAGDRGFRCVRGFQLG</sequence>
<reference evidence="1 2" key="2">
    <citation type="journal article" date="2009" name="PLoS ONE">
        <title>An integrated genetic and cytogenetic map of the cucumber genome.</title>
        <authorList>
            <person name="Ren Y."/>
            <person name="Zhang Z."/>
            <person name="Liu J."/>
            <person name="Staub J.E."/>
            <person name="Han Y."/>
            <person name="Cheng Z."/>
            <person name="Li X."/>
            <person name="Lu J."/>
            <person name="Miao H."/>
            <person name="Kang H."/>
            <person name="Xie B."/>
            <person name="Gu X."/>
            <person name="Wang X."/>
            <person name="Du Y."/>
            <person name="Jin W."/>
            <person name="Huang S."/>
        </authorList>
    </citation>
    <scope>NUCLEOTIDE SEQUENCE [LARGE SCALE GENOMIC DNA]</scope>
    <source>
        <strain evidence="2">cv. 9930</strain>
    </source>
</reference>
<reference evidence="1 2" key="1">
    <citation type="journal article" date="2009" name="Nat. Genet.">
        <title>The genome of the cucumber, Cucumis sativus L.</title>
        <authorList>
            <person name="Huang S."/>
            <person name="Li R."/>
            <person name="Zhang Z."/>
            <person name="Li L."/>
            <person name="Gu X."/>
            <person name="Fan W."/>
            <person name="Lucas W.J."/>
            <person name="Wang X."/>
            <person name="Xie B."/>
            <person name="Ni P."/>
            <person name="Ren Y."/>
            <person name="Zhu H."/>
            <person name="Li J."/>
            <person name="Lin K."/>
            <person name="Jin W."/>
            <person name="Fei Z."/>
            <person name="Li G."/>
            <person name="Staub J."/>
            <person name="Kilian A."/>
            <person name="van der Vossen E.A."/>
            <person name="Wu Y."/>
            <person name="Guo J."/>
            <person name="He J."/>
            <person name="Jia Z."/>
            <person name="Ren Y."/>
            <person name="Tian G."/>
            <person name="Lu Y."/>
            <person name="Ruan J."/>
            <person name="Qian W."/>
            <person name="Wang M."/>
            <person name="Huang Q."/>
            <person name="Li B."/>
            <person name="Xuan Z."/>
            <person name="Cao J."/>
            <person name="Asan"/>
            <person name="Wu Z."/>
            <person name="Zhang J."/>
            <person name="Cai Q."/>
            <person name="Bai Y."/>
            <person name="Zhao B."/>
            <person name="Han Y."/>
            <person name="Li Y."/>
            <person name="Li X."/>
            <person name="Wang S."/>
            <person name="Shi Q."/>
            <person name="Liu S."/>
            <person name="Cho W.K."/>
            <person name="Kim J.Y."/>
            <person name="Xu Y."/>
            <person name="Heller-Uszynska K."/>
            <person name="Miao H."/>
            <person name="Cheng Z."/>
            <person name="Zhang S."/>
            <person name="Wu J."/>
            <person name="Yang Y."/>
            <person name="Kang H."/>
            <person name="Li M."/>
            <person name="Liang H."/>
            <person name="Ren X."/>
            <person name="Shi Z."/>
            <person name="Wen M."/>
            <person name="Jian M."/>
            <person name="Yang H."/>
            <person name="Zhang G."/>
            <person name="Yang Z."/>
            <person name="Chen R."/>
            <person name="Liu S."/>
            <person name="Li J."/>
            <person name="Ma L."/>
            <person name="Liu H."/>
            <person name="Zhou Y."/>
            <person name="Zhao J."/>
            <person name="Fang X."/>
            <person name="Li G."/>
            <person name="Fang L."/>
            <person name="Li Y."/>
            <person name="Liu D."/>
            <person name="Zheng H."/>
            <person name="Zhang Y."/>
            <person name="Qin N."/>
            <person name="Li Z."/>
            <person name="Yang G."/>
            <person name="Yang S."/>
            <person name="Bolund L."/>
            <person name="Kristiansen K."/>
            <person name="Zheng H."/>
            <person name="Li S."/>
            <person name="Zhang X."/>
            <person name="Yang H."/>
            <person name="Wang J."/>
            <person name="Sun R."/>
            <person name="Zhang B."/>
            <person name="Jiang S."/>
            <person name="Wang J."/>
            <person name="Du Y."/>
            <person name="Li S."/>
        </authorList>
    </citation>
    <scope>NUCLEOTIDE SEQUENCE [LARGE SCALE GENOMIC DNA]</scope>
    <source>
        <strain evidence="2">cv. 9930</strain>
    </source>
</reference>
<dbReference type="Proteomes" id="UP000029981">
    <property type="component" value="Chromosome 6"/>
</dbReference>